<evidence type="ECO:0000259" key="8">
    <source>
        <dbReference type="Pfam" id="PF02683"/>
    </source>
</evidence>
<keyword evidence="2 6" id="KW-0812">Transmembrane</keyword>
<feature type="transmembrane region" description="Helical" evidence="6">
    <location>
        <begin position="244"/>
        <end position="266"/>
    </location>
</feature>
<name>A0ABM7V6G5_9FLAO</name>
<evidence type="ECO:0000256" key="1">
    <source>
        <dbReference type="ARBA" id="ARBA00004141"/>
    </source>
</evidence>
<feature type="transmembrane region" description="Helical" evidence="6">
    <location>
        <begin position="320"/>
        <end position="342"/>
    </location>
</feature>
<dbReference type="InterPro" id="IPR003834">
    <property type="entry name" value="Cyt_c_assmbl_TM_dom"/>
</dbReference>
<feature type="transmembrane region" description="Helical" evidence="6">
    <location>
        <begin position="427"/>
        <end position="444"/>
    </location>
</feature>
<feature type="signal peptide" evidence="7">
    <location>
        <begin position="1"/>
        <end position="19"/>
    </location>
</feature>
<dbReference type="PANTHER" id="PTHR32234">
    <property type="entry name" value="THIOL:DISULFIDE INTERCHANGE PROTEIN DSBD"/>
    <property type="match status" value="1"/>
</dbReference>
<dbReference type="Proteomes" id="UP001319867">
    <property type="component" value="Chromosome"/>
</dbReference>
<gene>
    <name evidence="9" type="primary">dsbD</name>
    <name evidence="9" type="ORF">GENT5_14550</name>
</gene>
<keyword evidence="7" id="KW-0732">Signal</keyword>
<evidence type="ECO:0000256" key="7">
    <source>
        <dbReference type="SAM" id="SignalP"/>
    </source>
</evidence>
<dbReference type="Gene3D" id="3.40.30.10">
    <property type="entry name" value="Glutaredoxin"/>
    <property type="match status" value="1"/>
</dbReference>
<feature type="transmembrane region" description="Helical" evidence="6">
    <location>
        <begin position="354"/>
        <end position="378"/>
    </location>
</feature>
<dbReference type="InterPro" id="IPR036249">
    <property type="entry name" value="Thioredoxin-like_sf"/>
</dbReference>
<comment type="subcellular location">
    <subcellularLocation>
        <location evidence="1">Membrane</location>
        <topology evidence="1">Multi-pass membrane protein</topology>
    </subcellularLocation>
</comment>
<evidence type="ECO:0000313" key="9">
    <source>
        <dbReference type="EMBL" id="BDB55150.1"/>
    </source>
</evidence>
<proteinExistence type="predicted"/>
<reference evidence="9 10" key="2">
    <citation type="journal article" date="2022" name="Microorganisms">
        <title>Complete Genome Sequences of Two Flavobacterium ammonificans Strains and a Flavobacterium ammoniigenes Strain of Ammonifying Bacterioplankton Isolated from Surface River Water.</title>
        <authorList>
            <person name="Suda W."/>
            <person name="Ogata Y."/>
            <person name="Shindo C."/>
            <person name="Watanabe K."/>
        </authorList>
    </citation>
    <scope>NUCLEOTIDE SEQUENCE [LARGE SCALE GENOMIC DNA]</scope>
    <source>
        <strain evidence="9 10">GENT5</strain>
    </source>
</reference>
<dbReference type="PANTHER" id="PTHR32234:SF0">
    <property type="entry name" value="THIOL:DISULFIDE INTERCHANGE PROTEIN DSBD"/>
    <property type="match status" value="1"/>
</dbReference>
<dbReference type="RefSeq" id="WP_229316539.1">
    <property type="nucleotide sequence ID" value="NZ_AP025184.1"/>
</dbReference>
<keyword evidence="10" id="KW-1185">Reference proteome</keyword>
<keyword evidence="5 6" id="KW-0472">Membrane</keyword>
<keyword evidence="3" id="KW-0201">Cytochrome c-type biogenesis</keyword>
<reference evidence="9 10" key="1">
    <citation type="journal article" date="2022" name="Int. J. Syst. Evol. Microbiol.">
        <title>Flavobacterium ammonificans sp. nov. and Flavobacterium ammoniigenes sp. nov., ammonifying bacteria isolated from surface river water.</title>
        <authorList>
            <person name="Watanabe K."/>
            <person name="Kitamura T."/>
            <person name="Ogata Y."/>
            <person name="Shindo C."/>
            <person name="Suda W."/>
        </authorList>
    </citation>
    <scope>NUCLEOTIDE SEQUENCE [LARGE SCALE GENOMIC DNA]</scope>
    <source>
        <strain evidence="9 10">GENT5</strain>
    </source>
</reference>
<dbReference type="Pfam" id="PF13899">
    <property type="entry name" value="Thioredoxin_7"/>
    <property type="match status" value="1"/>
</dbReference>
<evidence type="ECO:0000256" key="2">
    <source>
        <dbReference type="ARBA" id="ARBA00022692"/>
    </source>
</evidence>
<evidence type="ECO:0000313" key="10">
    <source>
        <dbReference type="Proteomes" id="UP001319867"/>
    </source>
</evidence>
<feature type="transmembrane region" description="Helical" evidence="6">
    <location>
        <begin position="465"/>
        <end position="483"/>
    </location>
</feature>
<accession>A0ABM7V6G5</accession>
<evidence type="ECO:0000256" key="6">
    <source>
        <dbReference type="SAM" id="Phobius"/>
    </source>
</evidence>
<protein>
    <submittedName>
        <fullName evidence="9">Thiol:disulfide interchange protein DsbD</fullName>
    </submittedName>
</protein>
<sequence length="671" mass="73715">MKKLVVLLFLFLAFAKGNAQLLNPVKWTTQIEKKSNGNYVLTFNGTIENGWHLYSQFTAEGGSLPLEILFKNQKGNFELIGQTKESKTKTAYNDIFEVNETFFEKKAILTQEICLINTKLSKVEVSFDFQVCKEACINLEKNFTFVIPTQTTTGLVAPEVTSDTTSTAIDTKLAVVKEVSKRAIPTVSSSAPEEEDIGLWSIFIIAFFSGFAALLTPCVFPMIPMTVSFFTKQSKSKSAGVRNAIFYGVSIIVIYVLLGVLVTWLFGADALNALSTNVWFNLGFFILLVVFAASFLGAFEIMLPNSWANKVDSQADRGGVIGILFMALALAIVSFSCTGPIVGTLLVQAASKGGIAPIVGMLGFSLALALPFMLFALFPGWLNSLPKSGGWLNTVKVVLGFLELALAFKFLSNADLVLQLHLLEREVFLAIWIAIFGTLALYLFGKITLPHDSPMTHISVGRLSLGLVVLSFTIYMIPGLWGAPLQLINAFPPPMEYSESPLGFGANSISNATPVSALPEGAKLGPHQIVVFDDYDKGLAYAKTVNKPIMLDFTGHACVNCRKMENNVWSDERILTLLKNQVVVISLYVDDKRELLKSEQFVSKSTGSRIETIGDKWTDFMISTYKTNTQPLYVLTDLTGGNLNTQQPTISFVGIEEYESWLKQGISKFIK</sequence>
<feature type="chain" id="PRO_5045317253" evidence="7">
    <location>
        <begin position="20"/>
        <end position="671"/>
    </location>
</feature>
<keyword evidence="4 6" id="KW-1133">Transmembrane helix</keyword>
<evidence type="ECO:0000256" key="3">
    <source>
        <dbReference type="ARBA" id="ARBA00022748"/>
    </source>
</evidence>
<dbReference type="EMBL" id="AP025184">
    <property type="protein sequence ID" value="BDB55150.1"/>
    <property type="molecule type" value="Genomic_DNA"/>
</dbReference>
<evidence type="ECO:0000256" key="4">
    <source>
        <dbReference type="ARBA" id="ARBA00022989"/>
    </source>
</evidence>
<evidence type="ECO:0000256" key="5">
    <source>
        <dbReference type="ARBA" id="ARBA00023136"/>
    </source>
</evidence>
<organism evidence="9 10">
    <name type="scientific">Flavobacterium ammoniigenes</name>
    <dbReference type="NCBI Taxonomy" id="1751095"/>
    <lineage>
        <taxon>Bacteria</taxon>
        <taxon>Pseudomonadati</taxon>
        <taxon>Bacteroidota</taxon>
        <taxon>Flavobacteriia</taxon>
        <taxon>Flavobacteriales</taxon>
        <taxon>Flavobacteriaceae</taxon>
        <taxon>Flavobacterium</taxon>
    </lineage>
</organism>
<feature type="transmembrane region" description="Helical" evidence="6">
    <location>
        <begin position="197"/>
        <end position="223"/>
    </location>
</feature>
<feature type="domain" description="Cytochrome C biogenesis protein transmembrane" evidence="8">
    <location>
        <begin position="201"/>
        <end position="412"/>
    </location>
</feature>
<dbReference type="Pfam" id="PF02683">
    <property type="entry name" value="DsbD_TM"/>
    <property type="match status" value="1"/>
</dbReference>
<dbReference type="SUPFAM" id="SSF52833">
    <property type="entry name" value="Thioredoxin-like"/>
    <property type="match status" value="1"/>
</dbReference>
<feature type="transmembrane region" description="Helical" evidence="6">
    <location>
        <begin position="390"/>
        <end position="407"/>
    </location>
</feature>
<feature type="transmembrane region" description="Helical" evidence="6">
    <location>
        <begin position="278"/>
        <end position="299"/>
    </location>
</feature>